<sequence length="152" mass="16677">MLLPTPIGPLWLETTPLGVRRLVPALFPQGREAEGPLAERVAEAVARYFQGERPDFLDLPLDYTGLSPARVAVYEWTRRIPYGKTESYGAVARALGLAPRAVGAALRASPFFLLVPAHRVIHADGRLGGFAGQEGLKAWLLRFEGLHLLPDR</sequence>
<dbReference type="KEGG" id="tos:Theos_0637"/>
<dbReference type="Proteomes" id="UP000000211">
    <property type="component" value="Chromosome"/>
</dbReference>
<dbReference type="GO" id="GO:0003908">
    <property type="term" value="F:methylated-DNA-[protein]-cysteine S-methyltransferase activity"/>
    <property type="evidence" value="ECO:0007669"/>
    <property type="project" value="InterPro"/>
</dbReference>
<dbReference type="Gene3D" id="1.10.10.10">
    <property type="entry name" value="Winged helix-like DNA-binding domain superfamily/Winged helix DNA-binding domain"/>
    <property type="match status" value="1"/>
</dbReference>
<dbReference type="RefSeq" id="WP_016328893.1">
    <property type="nucleotide sequence ID" value="NC_019386.1"/>
</dbReference>
<feature type="domain" description="Methylated-DNA-[protein]-cysteine S-methyltransferase DNA binding" evidence="2">
    <location>
        <begin position="70"/>
        <end position="145"/>
    </location>
</feature>
<keyword evidence="4" id="KW-1185">Reference proteome</keyword>
<dbReference type="HOGENOM" id="CLU_000445_52_2_0"/>
<dbReference type="EMBL" id="CP003249">
    <property type="protein sequence ID" value="AFV75699.1"/>
    <property type="molecule type" value="Genomic_DNA"/>
</dbReference>
<dbReference type="GO" id="GO:0006281">
    <property type="term" value="P:DNA repair"/>
    <property type="evidence" value="ECO:0007669"/>
    <property type="project" value="InterPro"/>
</dbReference>
<proteinExistence type="predicted"/>
<keyword evidence="3" id="KW-0808">Transferase</keyword>
<keyword evidence="1" id="KW-0227">DNA damage</keyword>
<protein>
    <submittedName>
        <fullName evidence="3">O-6-methylguanine DNA methyltransferase</fullName>
    </submittedName>
</protein>
<evidence type="ECO:0000313" key="4">
    <source>
        <dbReference type="Proteomes" id="UP000000211"/>
    </source>
</evidence>
<reference evidence="3 4" key="1">
    <citation type="journal article" date="2013" name="Genome Announc.">
        <title>Whole Genome Sequencing of Thermus oshimai JL-2 and Thermus thermophilus JL-18, Incomplete Denitrifiers from the United States Great Basin.</title>
        <authorList>
            <person name="Murugapiran S.K."/>
            <person name="Huntemann M."/>
            <person name="Wei C.L."/>
            <person name="Han J."/>
            <person name="Detter J.C."/>
            <person name="Han C.S."/>
            <person name="Erkkila T.H."/>
            <person name="Teshima H."/>
            <person name="Chen A."/>
            <person name="Kyrpides N."/>
            <person name="Mavrommatis K."/>
            <person name="Markowitz V."/>
            <person name="Szeto E."/>
            <person name="Ivanova N."/>
            <person name="Pagani I."/>
            <person name="Lam J."/>
            <person name="McDonald A.I."/>
            <person name="Dodsworth J.A."/>
            <person name="Pati A."/>
            <person name="Goodwin L."/>
            <person name="Peters L."/>
            <person name="Pitluck S."/>
            <person name="Woyke T."/>
            <person name="Hedlund B.P."/>
        </authorList>
    </citation>
    <scope>NUCLEOTIDE SEQUENCE</scope>
    <source>
        <strain evidence="3 4">JL-2</strain>
    </source>
</reference>
<accession>K7R459</accession>
<dbReference type="OrthoDB" id="9789813at2"/>
<organism evidence="3 4">
    <name type="scientific">Thermus oshimai JL-2</name>
    <dbReference type="NCBI Taxonomy" id="751945"/>
    <lineage>
        <taxon>Bacteria</taxon>
        <taxon>Thermotogati</taxon>
        <taxon>Deinococcota</taxon>
        <taxon>Deinococci</taxon>
        <taxon>Thermales</taxon>
        <taxon>Thermaceae</taxon>
        <taxon>Thermus</taxon>
    </lineage>
</organism>
<dbReference type="InterPro" id="IPR036631">
    <property type="entry name" value="MGMT_N_sf"/>
</dbReference>
<name>K7R459_THEOS</name>
<dbReference type="InterPro" id="IPR036388">
    <property type="entry name" value="WH-like_DNA-bd_sf"/>
</dbReference>
<dbReference type="CDD" id="cd06445">
    <property type="entry name" value="ATase"/>
    <property type="match status" value="1"/>
</dbReference>
<evidence type="ECO:0000256" key="1">
    <source>
        <dbReference type="ARBA" id="ARBA00022763"/>
    </source>
</evidence>
<dbReference type="GO" id="GO:0032259">
    <property type="term" value="P:methylation"/>
    <property type="evidence" value="ECO:0007669"/>
    <property type="project" value="UniProtKB-KW"/>
</dbReference>
<dbReference type="SUPFAM" id="SSF53155">
    <property type="entry name" value="Methylated DNA-protein cysteine methyltransferase domain"/>
    <property type="match status" value="1"/>
</dbReference>
<dbReference type="NCBIfam" id="TIGR00589">
    <property type="entry name" value="ogt"/>
    <property type="match status" value="1"/>
</dbReference>
<dbReference type="STRING" id="751945.Theos_0637"/>
<dbReference type="InterPro" id="IPR036217">
    <property type="entry name" value="MethylDNA_cys_MeTrfase_DNAb"/>
</dbReference>
<dbReference type="SUPFAM" id="SSF46767">
    <property type="entry name" value="Methylated DNA-protein cysteine methyltransferase, C-terminal domain"/>
    <property type="match status" value="1"/>
</dbReference>
<evidence type="ECO:0000259" key="2">
    <source>
        <dbReference type="Pfam" id="PF01035"/>
    </source>
</evidence>
<gene>
    <name evidence="3" type="ORF">Theos_0637</name>
</gene>
<dbReference type="Pfam" id="PF01035">
    <property type="entry name" value="DNA_binding_1"/>
    <property type="match status" value="1"/>
</dbReference>
<dbReference type="eggNOG" id="COG0350">
    <property type="taxonomic scope" value="Bacteria"/>
</dbReference>
<dbReference type="PANTHER" id="PTHR10815">
    <property type="entry name" value="METHYLATED-DNA--PROTEIN-CYSTEINE METHYLTRANSFERASE"/>
    <property type="match status" value="1"/>
</dbReference>
<keyword evidence="3" id="KW-0489">Methyltransferase</keyword>
<dbReference type="PANTHER" id="PTHR10815:SF13">
    <property type="entry name" value="METHYLATED-DNA--PROTEIN-CYSTEINE METHYLTRANSFERASE"/>
    <property type="match status" value="1"/>
</dbReference>
<dbReference type="InterPro" id="IPR014048">
    <property type="entry name" value="MethylDNA_cys_MeTrfase_DNA-bd"/>
</dbReference>
<dbReference type="AlphaFoldDB" id="K7R459"/>
<dbReference type="PATRIC" id="fig|751945.3.peg.625"/>
<evidence type="ECO:0000313" key="3">
    <source>
        <dbReference type="EMBL" id="AFV75699.1"/>
    </source>
</evidence>